<evidence type="ECO:0000256" key="1">
    <source>
        <dbReference type="ARBA" id="ARBA00023284"/>
    </source>
</evidence>
<dbReference type="GO" id="GO:0045454">
    <property type="term" value="P:cell redox homeostasis"/>
    <property type="evidence" value="ECO:0007669"/>
    <property type="project" value="TreeGrafter"/>
</dbReference>
<dbReference type="Proteomes" id="UP000886251">
    <property type="component" value="Unassembled WGS sequence"/>
</dbReference>
<proteinExistence type="predicted"/>
<evidence type="ECO:0000313" key="4">
    <source>
        <dbReference type="EMBL" id="HEB94857.1"/>
    </source>
</evidence>
<dbReference type="GO" id="GO:0015036">
    <property type="term" value="F:disulfide oxidoreductase activity"/>
    <property type="evidence" value="ECO:0007669"/>
    <property type="project" value="UniProtKB-ARBA"/>
</dbReference>
<dbReference type="PANTHER" id="PTHR43601">
    <property type="entry name" value="THIOREDOXIN, MITOCHONDRIAL"/>
    <property type="match status" value="1"/>
</dbReference>
<dbReference type="InterPro" id="IPR036249">
    <property type="entry name" value="Thioredoxin-like_sf"/>
</dbReference>
<protein>
    <recommendedName>
        <fullName evidence="3">Thioredoxin domain-containing protein</fullName>
    </recommendedName>
</protein>
<dbReference type="PROSITE" id="PS00194">
    <property type="entry name" value="THIOREDOXIN_1"/>
    <property type="match status" value="1"/>
</dbReference>
<keyword evidence="2" id="KW-0812">Transmembrane</keyword>
<keyword evidence="2" id="KW-1133">Transmembrane helix</keyword>
<feature type="transmembrane region" description="Helical" evidence="2">
    <location>
        <begin position="6"/>
        <end position="24"/>
    </location>
</feature>
<accession>A0A831RGP5</accession>
<keyword evidence="1" id="KW-0676">Redox-active center</keyword>
<feature type="domain" description="Thioredoxin" evidence="3">
    <location>
        <begin position="28"/>
        <end position="129"/>
    </location>
</feature>
<comment type="caution">
    <text evidence="4">The sequence shown here is derived from an EMBL/GenBank/DDBJ whole genome shotgun (WGS) entry which is preliminary data.</text>
</comment>
<name>A0A831RGP5_9GAMM</name>
<dbReference type="AlphaFoldDB" id="A0A831RGP5"/>
<dbReference type="Pfam" id="PF00085">
    <property type="entry name" value="Thioredoxin"/>
    <property type="match status" value="1"/>
</dbReference>
<dbReference type="SUPFAM" id="SSF52833">
    <property type="entry name" value="Thioredoxin-like"/>
    <property type="match status" value="1"/>
</dbReference>
<evidence type="ECO:0000256" key="2">
    <source>
        <dbReference type="SAM" id="Phobius"/>
    </source>
</evidence>
<dbReference type="PROSITE" id="PS51352">
    <property type="entry name" value="THIOREDOXIN_2"/>
    <property type="match status" value="1"/>
</dbReference>
<reference evidence="4" key="1">
    <citation type="journal article" date="2020" name="mSystems">
        <title>Genome- and Community-Level Interaction Insights into Carbon Utilization and Element Cycling Functions of Hydrothermarchaeota in Hydrothermal Sediment.</title>
        <authorList>
            <person name="Zhou Z."/>
            <person name="Liu Y."/>
            <person name="Xu W."/>
            <person name="Pan J."/>
            <person name="Luo Z.H."/>
            <person name="Li M."/>
        </authorList>
    </citation>
    <scope>NUCLEOTIDE SEQUENCE [LARGE SCALE GENOMIC DNA]</scope>
    <source>
        <strain evidence="4">HyVt-443</strain>
    </source>
</reference>
<dbReference type="PANTHER" id="PTHR43601:SF3">
    <property type="entry name" value="THIOREDOXIN, MITOCHONDRIAL"/>
    <property type="match status" value="1"/>
</dbReference>
<keyword evidence="2" id="KW-0472">Membrane</keyword>
<evidence type="ECO:0000259" key="3">
    <source>
        <dbReference type="PROSITE" id="PS51352"/>
    </source>
</evidence>
<dbReference type="Gene3D" id="3.40.30.10">
    <property type="entry name" value="Glutaredoxin"/>
    <property type="match status" value="1"/>
</dbReference>
<organism evidence="4">
    <name type="scientific">Sedimenticola thiotaurini</name>
    <dbReference type="NCBI Taxonomy" id="1543721"/>
    <lineage>
        <taxon>Bacteria</taxon>
        <taxon>Pseudomonadati</taxon>
        <taxon>Pseudomonadota</taxon>
        <taxon>Gammaproteobacteria</taxon>
        <taxon>Chromatiales</taxon>
        <taxon>Sedimenticolaceae</taxon>
        <taxon>Sedimenticola</taxon>
    </lineage>
</organism>
<dbReference type="EMBL" id="DRKP01000006">
    <property type="protein sequence ID" value="HEB94857.1"/>
    <property type="molecule type" value="Genomic_DNA"/>
</dbReference>
<dbReference type="InterPro" id="IPR013766">
    <property type="entry name" value="Thioredoxin_domain"/>
</dbReference>
<dbReference type="CDD" id="cd02947">
    <property type="entry name" value="TRX_family"/>
    <property type="match status" value="1"/>
</dbReference>
<dbReference type="InterPro" id="IPR017937">
    <property type="entry name" value="Thioredoxin_CS"/>
</dbReference>
<sequence length="129" mass="14326">MSWFGVVILTLVGLMILFQASIYWRSKRMVGREAPDLGDEAGARAGGSRLIYFHSPNCGPCKRMSPMIEEMARRHPNIQSIDVSRQMELALKYNVRATPTVVLVKEGKVAKVLLGPQSQARLEALVKEG</sequence>
<gene>
    <name evidence="4" type="ORF">ENI96_00305</name>
</gene>